<evidence type="ECO:0000313" key="1">
    <source>
        <dbReference type="Proteomes" id="UP000887574"/>
    </source>
</evidence>
<sequence length="129" mass="14814">MFSYIRRTSSIVIFYFYLFAILNAPVTHSIPVYDTSSSRTRPISLIPTNSMDRQGENLPVLEAAHRSNSPFERKDGSTVLGRVPNFLRESLKESILQDDVVKSTSRLARKNCFFSPLQCSFYYKRSSTF</sequence>
<dbReference type="Proteomes" id="UP000887574">
    <property type="component" value="Unplaced"/>
</dbReference>
<reference evidence="2" key="1">
    <citation type="submission" date="2022-11" db="UniProtKB">
        <authorList>
            <consortium name="WormBaseParasite"/>
        </authorList>
    </citation>
    <scope>IDENTIFICATION</scope>
</reference>
<dbReference type="AlphaFoldDB" id="A0A915ELX2"/>
<evidence type="ECO:0000313" key="2">
    <source>
        <dbReference type="WBParaSite" id="jg8161"/>
    </source>
</evidence>
<name>A0A915ELX2_9BILA</name>
<dbReference type="WBParaSite" id="jg8161">
    <property type="protein sequence ID" value="jg8161"/>
    <property type="gene ID" value="jg8161"/>
</dbReference>
<proteinExistence type="predicted"/>
<keyword evidence="1" id="KW-1185">Reference proteome</keyword>
<organism evidence="1 2">
    <name type="scientific">Ditylenchus dipsaci</name>
    <dbReference type="NCBI Taxonomy" id="166011"/>
    <lineage>
        <taxon>Eukaryota</taxon>
        <taxon>Metazoa</taxon>
        <taxon>Ecdysozoa</taxon>
        <taxon>Nematoda</taxon>
        <taxon>Chromadorea</taxon>
        <taxon>Rhabditida</taxon>
        <taxon>Tylenchina</taxon>
        <taxon>Tylenchomorpha</taxon>
        <taxon>Sphaerularioidea</taxon>
        <taxon>Anguinidae</taxon>
        <taxon>Anguininae</taxon>
        <taxon>Ditylenchus</taxon>
    </lineage>
</organism>
<accession>A0A915ELX2</accession>
<protein>
    <submittedName>
        <fullName evidence="2">Uncharacterized protein</fullName>
    </submittedName>
</protein>